<dbReference type="InterPro" id="IPR000600">
    <property type="entry name" value="ROK"/>
</dbReference>
<evidence type="ECO:0000256" key="1">
    <source>
        <dbReference type="ARBA" id="ARBA00006479"/>
    </source>
</evidence>
<organism evidence="2 3">
    <name type="scientific">Bosea lathyri</name>
    <dbReference type="NCBI Taxonomy" id="1036778"/>
    <lineage>
        <taxon>Bacteria</taxon>
        <taxon>Pseudomonadati</taxon>
        <taxon>Pseudomonadota</taxon>
        <taxon>Alphaproteobacteria</taxon>
        <taxon>Hyphomicrobiales</taxon>
        <taxon>Boseaceae</taxon>
        <taxon>Bosea</taxon>
    </lineage>
</organism>
<dbReference type="Gene3D" id="3.30.420.40">
    <property type="match status" value="2"/>
</dbReference>
<evidence type="ECO:0000313" key="3">
    <source>
        <dbReference type="Proteomes" id="UP000236743"/>
    </source>
</evidence>
<dbReference type="OrthoDB" id="9810372at2"/>
<dbReference type="InterPro" id="IPR036388">
    <property type="entry name" value="WH-like_DNA-bd_sf"/>
</dbReference>
<protein>
    <submittedName>
        <fullName evidence="2">Transcriptional regulator of PTS protein</fullName>
    </submittedName>
</protein>
<dbReference type="InterPro" id="IPR043129">
    <property type="entry name" value="ATPase_NBD"/>
</dbReference>
<accession>A0A1H5ZCN3</accession>
<keyword evidence="3" id="KW-1185">Reference proteome</keyword>
<dbReference type="AlphaFoldDB" id="A0A1H5ZCN3"/>
<sequence length="394" mass="42104">MALVTIDDSGLSTAYERDCARVYRLVLAGLAHSRSDVSRLLGMRSTTTSRVTGDLLAHRLILETTGEASGRGRPAAVLVANTRRIGTSVIYVSSQSLSGALVDLSGHLVAERTIMIARDADNAAIAAAMAELARLLIEAMPRGMSHAGTAVSLSGLLDLQRGQWLMASRWPKMRGLDIAAILAPIAGPVEICRNLDAELRARAAREPEQFAGSTLLLHWGWGIGLAYAVNGQPFAPAGSFGEIGHWRLSALEERSCGCGNTACLETGAALWSLLPALRQRWPDLEEDEARLARQLSGRDLMSLPEIETAARLLARALANACRIFFPTRIAVSGPFAANPQLWAHFDELLRAEGTMDGFAMPHLASVRASQQHEIHGAAAPLLSRAAGALVTDRG</sequence>
<dbReference type="RefSeq" id="WP_103872790.1">
    <property type="nucleotide sequence ID" value="NZ_FNUY01000004.1"/>
</dbReference>
<dbReference type="PANTHER" id="PTHR18964:SF149">
    <property type="entry name" value="BIFUNCTIONAL UDP-N-ACETYLGLUCOSAMINE 2-EPIMERASE_N-ACETYLMANNOSAMINE KINASE"/>
    <property type="match status" value="1"/>
</dbReference>
<dbReference type="InterPro" id="IPR036390">
    <property type="entry name" value="WH_DNA-bd_sf"/>
</dbReference>
<dbReference type="SUPFAM" id="SSF46785">
    <property type="entry name" value="Winged helix' DNA-binding domain"/>
    <property type="match status" value="1"/>
</dbReference>
<dbReference type="Gene3D" id="1.10.10.10">
    <property type="entry name" value="Winged helix-like DNA-binding domain superfamily/Winged helix DNA-binding domain"/>
    <property type="match status" value="1"/>
</dbReference>
<evidence type="ECO:0000313" key="2">
    <source>
        <dbReference type="EMBL" id="SEG34062.1"/>
    </source>
</evidence>
<dbReference type="SUPFAM" id="SSF53067">
    <property type="entry name" value="Actin-like ATPase domain"/>
    <property type="match status" value="1"/>
</dbReference>
<name>A0A1H5ZCN3_9HYPH</name>
<dbReference type="EMBL" id="FNUY01000004">
    <property type="protein sequence ID" value="SEG34062.1"/>
    <property type="molecule type" value="Genomic_DNA"/>
</dbReference>
<dbReference type="Pfam" id="PF00480">
    <property type="entry name" value="ROK"/>
    <property type="match status" value="1"/>
</dbReference>
<gene>
    <name evidence="2" type="ORF">SAMN04488115_104370</name>
</gene>
<proteinExistence type="inferred from homology"/>
<reference evidence="2 3" key="1">
    <citation type="submission" date="2016-10" db="EMBL/GenBank/DDBJ databases">
        <authorList>
            <person name="de Groot N.N."/>
        </authorList>
    </citation>
    <scope>NUCLEOTIDE SEQUENCE [LARGE SCALE GENOMIC DNA]</scope>
    <source>
        <strain evidence="2 3">DSM 26656</strain>
    </source>
</reference>
<comment type="similarity">
    <text evidence="1">Belongs to the ROK (NagC/XylR) family.</text>
</comment>
<dbReference type="Proteomes" id="UP000236743">
    <property type="component" value="Unassembled WGS sequence"/>
</dbReference>
<dbReference type="PANTHER" id="PTHR18964">
    <property type="entry name" value="ROK (REPRESSOR, ORF, KINASE) FAMILY"/>
    <property type="match status" value="1"/>
</dbReference>